<evidence type="ECO:0000313" key="2">
    <source>
        <dbReference type="Proteomes" id="UP001331761"/>
    </source>
</evidence>
<reference evidence="1 2" key="1">
    <citation type="submission" date="2019-10" db="EMBL/GenBank/DDBJ databases">
        <title>Assembly and Annotation for the nematode Trichostrongylus colubriformis.</title>
        <authorList>
            <person name="Martin J."/>
        </authorList>
    </citation>
    <scope>NUCLEOTIDE SEQUENCE [LARGE SCALE GENOMIC DNA]</scope>
    <source>
        <strain evidence="1">G859</strain>
        <tissue evidence="1">Whole worm</tissue>
    </source>
</reference>
<proteinExistence type="predicted"/>
<dbReference type="EMBL" id="WIXE01006097">
    <property type="protein sequence ID" value="KAK5981601.1"/>
    <property type="molecule type" value="Genomic_DNA"/>
</dbReference>
<gene>
    <name evidence="1" type="ORF">GCK32_021729</name>
</gene>
<sequence length="64" mass="7680">MDVINTMERIRGAAECLSMTYEIHRRVHSQRARFLEVSKYQIESEIREAEVQEHNESHDSEFEQ</sequence>
<organism evidence="1 2">
    <name type="scientific">Trichostrongylus colubriformis</name>
    <name type="common">Black scour worm</name>
    <dbReference type="NCBI Taxonomy" id="6319"/>
    <lineage>
        <taxon>Eukaryota</taxon>
        <taxon>Metazoa</taxon>
        <taxon>Ecdysozoa</taxon>
        <taxon>Nematoda</taxon>
        <taxon>Chromadorea</taxon>
        <taxon>Rhabditida</taxon>
        <taxon>Rhabditina</taxon>
        <taxon>Rhabditomorpha</taxon>
        <taxon>Strongyloidea</taxon>
        <taxon>Trichostrongylidae</taxon>
        <taxon>Trichostrongylus</taxon>
    </lineage>
</organism>
<dbReference type="Proteomes" id="UP001331761">
    <property type="component" value="Unassembled WGS sequence"/>
</dbReference>
<dbReference type="AlphaFoldDB" id="A0AAN8IQ10"/>
<keyword evidence="2" id="KW-1185">Reference proteome</keyword>
<comment type="caution">
    <text evidence="1">The sequence shown here is derived from an EMBL/GenBank/DDBJ whole genome shotgun (WGS) entry which is preliminary data.</text>
</comment>
<name>A0AAN8IQ10_TRICO</name>
<accession>A0AAN8IQ10</accession>
<evidence type="ECO:0000313" key="1">
    <source>
        <dbReference type="EMBL" id="KAK5981601.1"/>
    </source>
</evidence>
<protein>
    <submittedName>
        <fullName evidence="1">Uncharacterized protein</fullName>
    </submittedName>
</protein>
<feature type="non-terminal residue" evidence="1">
    <location>
        <position position="64"/>
    </location>
</feature>